<dbReference type="EMBL" id="JADRCR010000019">
    <property type="protein sequence ID" value="MBK5145957.1"/>
    <property type="molecule type" value="Genomic_DNA"/>
</dbReference>
<evidence type="ECO:0000313" key="1">
    <source>
        <dbReference type="EMBL" id="MBK5145957.1"/>
    </source>
</evidence>
<keyword evidence="2" id="KW-1185">Reference proteome</keyword>
<dbReference type="RefSeq" id="WP_218468728.1">
    <property type="nucleotide sequence ID" value="NZ_JADRCR010000019.1"/>
</dbReference>
<sequence length="81" mass="9142">MNKHKPVFYLFADEEPETAFKRCLSEQHNQMTEDVWLLLLVTLTDVIGQKNAPGILQPCAANLRLETGTELRSRLEGTAAK</sequence>
<reference evidence="1 2" key="1">
    <citation type="submission" date="2020-11" db="EMBL/GenBank/DDBJ databases">
        <title>Insectihabitans protaetiae gen. nov. sp. nov. and Insectihabitans allomyrinae sp. nov., isolated from larvae of Protaetia brevitarsis seulensis and Allomyrina dichotoma, respectively.</title>
        <authorList>
            <person name="Lee S.D."/>
            <person name="Byeon Y.-S."/>
            <person name="Kim S.-M."/>
            <person name="Yang H.L."/>
            <person name="Kim I.S."/>
        </authorList>
    </citation>
    <scope>NUCLEOTIDE SEQUENCE [LARGE SCALE GENOMIC DNA]</scope>
    <source>
        <strain evidence="1 2">BWR-B9</strain>
    </source>
</reference>
<comment type="caution">
    <text evidence="1">The sequence shown here is derived from an EMBL/GenBank/DDBJ whole genome shotgun (WGS) entry which is preliminary data.</text>
</comment>
<dbReference type="Proteomes" id="UP001296921">
    <property type="component" value="Unassembled WGS sequence"/>
</dbReference>
<organism evidence="1 2">
    <name type="scientific">Limnobaculum allomyrinae</name>
    <dbReference type="NCBI Taxonomy" id="2791986"/>
    <lineage>
        <taxon>Bacteria</taxon>
        <taxon>Pseudomonadati</taxon>
        <taxon>Pseudomonadota</taxon>
        <taxon>Gammaproteobacteria</taxon>
        <taxon>Enterobacterales</taxon>
        <taxon>Budviciaceae</taxon>
        <taxon>Limnobaculum</taxon>
    </lineage>
</organism>
<accession>A0ABS1IW11</accession>
<gene>
    <name evidence="1" type="ORF">I2494_20010</name>
</gene>
<name>A0ABS1IW11_9GAMM</name>
<evidence type="ECO:0000313" key="2">
    <source>
        <dbReference type="Proteomes" id="UP001296921"/>
    </source>
</evidence>
<protein>
    <submittedName>
        <fullName evidence="1">Uncharacterized protein</fullName>
    </submittedName>
</protein>
<proteinExistence type="predicted"/>